<keyword evidence="3 10" id="KW-0812">Transmembrane</keyword>
<dbReference type="PROSITE" id="PS50262">
    <property type="entry name" value="G_PROTEIN_RECEP_F1_2"/>
    <property type="match status" value="1"/>
</dbReference>
<keyword evidence="13" id="KW-1185">Reference proteome</keyword>
<evidence type="ECO:0000313" key="17">
    <source>
        <dbReference type="RefSeq" id="XP_033805653.1"/>
    </source>
</evidence>
<evidence type="ECO:0000256" key="9">
    <source>
        <dbReference type="ARBA" id="ARBA00023224"/>
    </source>
</evidence>
<dbReference type="OrthoDB" id="9944627at2759"/>
<evidence type="ECO:0000256" key="1">
    <source>
        <dbReference type="ARBA" id="ARBA00004651"/>
    </source>
</evidence>
<dbReference type="SUPFAM" id="SSF81321">
    <property type="entry name" value="Family A G protein-coupled receptor-like"/>
    <property type="match status" value="1"/>
</dbReference>
<keyword evidence="2" id="KW-1003">Cell membrane</keyword>
<feature type="transmembrane region" description="Helical" evidence="11">
    <location>
        <begin position="144"/>
        <end position="164"/>
    </location>
</feature>
<evidence type="ECO:0000313" key="13">
    <source>
        <dbReference type="Proteomes" id="UP000515159"/>
    </source>
</evidence>
<dbReference type="RefSeq" id="XP_033805651.1">
    <property type="nucleotide sequence ID" value="XM_033949760.1"/>
</dbReference>
<keyword evidence="6 11" id="KW-0472">Membrane</keyword>
<dbReference type="RefSeq" id="XP_033805653.1">
    <property type="nucleotide sequence ID" value="XM_033949762.1"/>
</dbReference>
<evidence type="ECO:0000256" key="2">
    <source>
        <dbReference type="ARBA" id="ARBA00022475"/>
    </source>
</evidence>
<dbReference type="PROSITE" id="PS00237">
    <property type="entry name" value="G_PROTEIN_RECEP_F1_1"/>
    <property type="match status" value="1"/>
</dbReference>
<dbReference type="GO" id="GO:0005886">
    <property type="term" value="C:plasma membrane"/>
    <property type="evidence" value="ECO:0007669"/>
    <property type="project" value="UniProtKB-SubCell"/>
</dbReference>
<evidence type="ECO:0000256" key="10">
    <source>
        <dbReference type="RuleBase" id="RU000688"/>
    </source>
</evidence>
<gene>
    <name evidence="14 15 16 17" type="primary">LOC117362788</name>
</gene>
<dbReference type="Pfam" id="PF00001">
    <property type="entry name" value="7tm_1"/>
    <property type="match status" value="1"/>
</dbReference>
<dbReference type="PANTHER" id="PTHR24232">
    <property type="entry name" value="G-PROTEIN COUPLED RECEPTOR"/>
    <property type="match status" value="1"/>
</dbReference>
<dbReference type="PRINTS" id="PR00237">
    <property type="entry name" value="GPCRRHODOPSN"/>
</dbReference>
<proteinExistence type="inferred from homology"/>
<accession>A0A6P8RIW8</accession>
<dbReference type="KEGG" id="gsh:117362788"/>
<evidence type="ECO:0000313" key="15">
    <source>
        <dbReference type="RefSeq" id="XP_033805651.1"/>
    </source>
</evidence>
<dbReference type="Gene3D" id="1.20.1070.10">
    <property type="entry name" value="Rhodopsin 7-helix transmembrane proteins"/>
    <property type="match status" value="1"/>
</dbReference>
<evidence type="ECO:0000313" key="16">
    <source>
        <dbReference type="RefSeq" id="XP_033805652.1"/>
    </source>
</evidence>
<evidence type="ECO:0000256" key="8">
    <source>
        <dbReference type="ARBA" id="ARBA00023180"/>
    </source>
</evidence>
<dbReference type="PRINTS" id="PR01157">
    <property type="entry name" value="P2YPURNOCPTR"/>
</dbReference>
<feature type="transmembrane region" description="Helical" evidence="11">
    <location>
        <begin position="111"/>
        <end position="132"/>
    </location>
</feature>
<dbReference type="GO" id="GO:0004930">
    <property type="term" value="F:G protein-coupled receptor activity"/>
    <property type="evidence" value="ECO:0007669"/>
    <property type="project" value="UniProtKB-KW"/>
</dbReference>
<feature type="transmembrane region" description="Helical" evidence="11">
    <location>
        <begin position="223"/>
        <end position="243"/>
    </location>
</feature>
<comment type="similarity">
    <text evidence="10">Belongs to the G-protein coupled receptor 1 family.</text>
</comment>
<evidence type="ECO:0000256" key="3">
    <source>
        <dbReference type="ARBA" id="ARBA00022692"/>
    </source>
</evidence>
<evidence type="ECO:0000259" key="12">
    <source>
        <dbReference type="PROSITE" id="PS50262"/>
    </source>
</evidence>
<evidence type="ECO:0000256" key="5">
    <source>
        <dbReference type="ARBA" id="ARBA00023040"/>
    </source>
</evidence>
<evidence type="ECO:0000256" key="6">
    <source>
        <dbReference type="ARBA" id="ARBA00023136"/>
    </source>
</evidence>
<dbReference type="GO" id="GO:0035025">
    <property type="term" value="P:positive regulation of Rho protein signal transduction"/>
    <property type="evidence" value="ECO:0007669"/>
    <property type="project" value="TreeGrafter"/>
</dbReference>
<comment type="subcellular location">
    <subcellularLocation>
        <location evidence="1">Cell membrane</location>
        <topology evidence="1">Multi-pass membrane protein</topology>
    </subcellularLocation>
</comment>
<feature type="domain" description="G-protein coupled receptors family 1 profile" evidence="12">
    <location>
        <begin position="123"/>
        <end position="375"/>
    </location>
</feature>
<dbReference type="FunFam" id="1.20.1070.10:FF:000040">
    <property type="entry name" value="Coagulation factor 2 (thrombin) receptor"/>
    <property type="match status" value="1"/>
</dbReference>
<keyword evidence="4 11" id="KW-1133">Transmembrane helix</keyword>
<dbReference type="PANTHER" id="PTHR24232:SF82">
    <property type="entry name" value="P2Y PURINOCEPTOR 8-LIKE"/>
    <property type="match status" value="1"/>
</dbReference>
<feature type="transmembrane region" description="Helical" evidence="11">
    <location>
        <begin position="273"/>
        <end position="297"/>
    </location>
</feature>
<dbReference type="RefSeq" id="XP_033805652.1">
    <property type="nucleotide sequence ID" value="XM_033949761.1"/>
</dbReference>
<dbReference type="InterPro" id="IPR000276">
    <property type="entry name" value="GPCR_Rhodpsn"/>
</dbReference>
<keyword evidence="5 10" id="KW-0297">G-protein coupled receptor</keyword>
<dbReference type="InterPro" id="IPR017452">
    <property type="entry name" value="GPCR_Rhodpsn_7TM"/>
</dbReference>
<feature type="transmembrane region" description="Helical" evidence="11">
    <location>
        <begin position="318"/>
        <end position="336"/>
    </location>
</feature>
<dbReference type="AlphaFoldDB" id="A0A6P8RIW8"/>
<protein>
    <submittedName>
        <fullName evidence="14 15">P2Y purinoceptor 8-like isoform X1</fullName>
    </submittedName>
</protein>
<organism evidence="13 17">
    <name type="scientific">Geotrypetes seraphini</name>
    <name type="common">Gaboon caecilian</name>
    <name type="synonym">Caecilia seraphini</name>
    <dbReference type="NCBI Taxonomy" id="260995"/>
    <lineage>
        <taxon>Eukaryota</taxon>
        <taxon>Metazoa</taxon>
        <taxon>Chordata</taxon>
        <taxon>Craniata</taxon>
        <taxon>Vertebrata</taxon>
        <taxon>Euteleostomi</taxon>
        <taxon>Amphibia</taxon>
        <taxon>Gymnophiona</taxon>
        <taxon>Geotrypetes</taxon>
    </lineage>
</organism>
<keyword evidence="8" id="KW-0325">Glycoprotein</keyword>
<evidence type="ECO:0000256" key="4">
    <source>
        <dbReference type="ARBA" id="ARBA00022989"/>
    </source>
</evidence>
<evidence type="ECO:0000313" key="14">
    <source>
        <dbReference type="RefSeq" id="XP_033805650.1"/>
    </source>
</evidence>
<keyword evidence="7 10" id="KW-0675">Receptor</keyword>
<name>A0A6P8RIW8_GEOSA</name>
<dbReference type="GO" id="GO:0007200">
    <property type="term" value="P:phospholipase C-activating G protein-coupled receptor signaling pathway"/>
    <property type="evidence" value="ECO:0007669"/>
    <property type="project" value="TreeGrafter"/>
</dbReference>
<evidence type="ECO:0000256" key="11">
    <source>
        <dbReference type="SAM" id="Phobius"/>
    </source>
</evidence>
<dbReference type="RefSeq" id="XP_033805650.1">
    <property type="nucleotide sequence ID" value="XM_033949759.1"/>
</dbReference>
<dbReference type="Proteomes" id="UP000515159">
    <property type="component" value="Chromosome 6"/>
</dbReference>
<dbReference type="GeneID" id="117362788"/>
<keyword evidence="9 10" id="KW-0807">Transducer</keyword>
<evidence type="ECO:0000256" key="7">
    <source>
        <dbReference type="ARBA" id="ARBA00023170"/>
    </source>
</evidence>
<feature type="transmembrane region" description="Helical" evidence="11">
    <location>
        <begin position="184"/>
        <end position="202"/>
    </location>
</feature>
<reference evidence="14 15" key="1">
    <citation type="submission" date="2025-04" db="UniProtKB">
        <authorList>
            <consortium name="RefSeq"/>
        </authorList>
    </citation>
    <scope>IDENTIFICATION</scope>
</reference>
<sequence length="414" mass="46355">MRMVDVFKIGDLILYTCDPLDSQSQMVPEVTNLGSPGGLRLSEIGKKQGSPLNREAECKYAGEKMAEVFTLGLATSRPRNTSLPTTQEKSSLSNTTLEMLKDEMLQTTLPALYLLILIISIPLNGISMWYLCYHAHPRTPTITFAINLAATDLLYSMALPFQVAYHLRGNDWPFGDVLCNVVSVLFYGNMHCSVLTMTSISMERYLGIVHPLRSKKLTTVKSASLTCAFIWVFVLLANSPLLYNKLTFHVKDLGIITCFDVLPKDMFPTTMYFYVYFACQATLFFFLPLIVMGVCYISIISTLLHSPASKLGETKKQTACLIVVLLVVFGVCYLPSSVTQIVHVIYVSKGKSLYIIYKLFLALNSLNCCLDPFVYYFASQEFRQGLQNSFFRCIPNGYAENSTAMSEYSTPLAK</sequence>
<feature type="transmembrane region" description="Helical" evidence="11">
    <location>
        <begin position="356"/>
        <end position="378"/>
    </location>
</feature>